<name>A0A7X5V1M0_9SPHN</name>
<dbReference type="InterPro" id="IPR003423">
    <property type="entry name" value="OMP_efflux"/>
</dbReference>
<reference evidence="9 10" key="1">
    <citation type="submission" date="2020-03" db="EMBL/GenBank/DDBJ databases">
        <title>Genomic Encyclopedia of Type Strains, Phase IV (KMG-IV): sequencing the most valuable type-strain genomes for metagenomic binning, comparative biology and taxonomic classification.</title>
        <authorList>
            <person name="Goeker M."/>
        </authorList>
    </citation>
    <scope>NUCLEOTIDE SEQUENCE [LARGE SCALE GENOMIC DNA]</scope>
    <source>
        <strain evidence="9 10">DSM 4733</strain>
    </source>
</reference>
<dbReference type="PANTHER" id="PTHR30026:SF22">
    <property type="entry name" value="OUTER MEMBRANE EFFLUX PROTEIN"/>
    <property type="match status" value="1"/>
</dbReference>
<dbReference type="GO" id="GO:0015288">
    <property type="term" value="F:porin activity"/>
    <property type="evidence" value="ECO:0007669"/>
    <property type="project" value="TreeGrafter"/>
</dbReference>
<keyword evidence="6" id="KW-0472">Membrane</keyword>
<evidence type="ECO:0000256" key="8">
    <source>
        <dbReference type="SAM" id="Coils"/>
    </source>
</evidence>
<comment type="similarity">
    <text evidence="2">Belongs to the outer membrane factor (OMF) (TC 1.B.17) family.</text>
</comment>
<keyword evidence="7" id="KW-0998">Cell outer membrane</keyword>
<proteinExistence type="inferred from homology"/>
<dbReference type="GO" id="GO:0015562">
    <property type="term" value="F:efflux transmembrane transporter activity"/>
    <property type="evidence" value="ECO:0007669"/>
    <property type="project" value="InterPro"/>
</dbReference>
<dbReference type="PANTHER" id="PTHR30026">
    <property type="entry name" value="OUTER MEMBRANE PROTEIN TOLC"/>
    <property type="match status" value="1"/>
</dbReference>
<dbReference type="EMBL" id="JAASQV010000003">
    <property type="protein sequence ID" value="NIJ66249.1"/>
    <property type="molecule type" value="Genomic_DNA"/>
</dbReference>
<dbReference type="GO" id="GO:0009279">
    <property type="term" value="C:cell outer membrane"/>
    <property type="evidence" value="ECO:0007669"/>
    <property type="project" value="UniProtKB-SubCell"/>
</dbReference>
<dbReference type="GO" id="GO:1990281">
    <property type="term" value="C:efflux pump complex"/>
    <property type="evidence" value="ECO:0007669"/>
    <property type="project" value="TreeGrafter"/>
</dbReference>
<gene>
    <name evidence="9" type="ORF">FHR20_003222</name>
</gene>
<dbReference type="AlphaFoldDB" id="A0A7X5V1M0"/>
<organism evidence="9 10">
    <name type="scientific">Sphingomonas leidyi</name>
    <dbReference type="NCBI Taxonomy" id="68569"/>
    <lineage>
        <taxon>Bacteria</taxon>
        <taxon>Pseudomonadati</taxon>
        <taxon>Pseudomonadota</taxon>
        <taxon>Alphaproteobacteria</taxon>
        <taxon>Sphingomonadales</taxon>
        <taxon>Sphingomonadaceae</taxon>
        <taxon>Sphingomonas</taxon>
    </lineage>
</organism>
<sequence>MAIGTLAASLAGTVYAQESAGLSLEAAVRQAVAWHPNIVSAAATLDARGADVDVARAGYLPQISAGVGTGYDNRLGSSWRPRPQVSASQMLYDFGKVRSAVDYAQAGTRVGRADLLLAIDGLIHDTGYAIVELQRNAALHDIAEEQLARIREISGLVADRVAKGASTRSDGLQAESRVAAAKATLAQIDAEQRRWGSNLAFLLGDEKARAPVSADMPDWLMRSCAAGLADWSTVPAVMRADAQREQAAAQLHRSRADRLPTVSLAGDAAADIGSPFSDRSAYSFGLSVSSNIFGGNATRARVRSADYSLAAADAASRQARNEASQRLAEARQQIGSLTRLLDTLNLREADMAETGQLYRAQYLEMGTRTLVDLLNAEQELHQARFDAVNTEHDLRRLQLDCLYYSGRSRDAFGLTGTRLRGVTL</sequence>
<evidence type="ECO:0000256" key="4">
    <source>
        <dbReference type="ARBA" id="ARBA00022452"/>
    </source>
</evidence>
<keyword evidence="5" id="KW-0812">Transmembrane</keyword>
<evidence type="ECO:0000256" key="7">
    <source>
        <dbReference type="ARBA" id="ARBA00023237"/>
    </source>
</evidence>
<comment type="caution">
    <text evidence="9">The sequence shown here is derived from an EMBL/GenBank/DDBJ whole genome shotgun (WGS) entry which is preliminary data.</text>
</comment>
<keyword evidence="8" id="KW-0175">Coiled coil</keyword>
<feature type="coiled-coil region" evidence="8">
    <location>
        <begin position="320"/>
        <end position="347"/>
    </location>
</feature>
<evidence type="ECO:0000313" key="9">
    <source>
        <dbReference type="EMBL" id="NIJ66249.1"/>
    </source>
</evidence>
<evidence type="ECO:0000256" key="6">
    <source>
        <dbReference type="ARBA" id="ARBA00023136"/>
    </source>
</evidence>
<evidence type="ECO:0000256" key="1">
    <source>
        <dbReference type="ARBA" id="ARBA00004442"/>
    </source>
</evidence>
<protein>
    <submittedName>
        <fullName evidence="9">Adhesin transport system outer membrane protein</fullName>
    </submittedName>
</protein>
<dbReference type="Proteomes" id="UP000564677">
    <property type="component" value="Unassembled WGS sequence"/>
</dbReference>
<dbReference type="SUPFAM" id="SSF56954">
    <property type="entry name" value="Outer membrane efflux proteins (OEP)"/>
    <property type="match status" value="1"/>
</dbReference>
<evidence type="ECO:0000313" key="10">
    <source>
        <dbReference type="Proteomes" id="UP000564677"/>
    </source>
</evidence>
<accession>A0A7X5V1M0</accession>
<dbReference type="InterPro" id="IPR051906">
    <property type="entry name" value="TolC-like"/>
</dbReference>
<comment type="subcellular location">
    <subcellularLocation>
        <location evidence="1">Cell outer membrane</location>
    </subcellularLocation>
</comment>
<keyword evidence="10" id="KW-1185">Reference proteome</keyword>
<evidence type="ECO:0000256" key="3">
    <source>
        <dbReference type="ARBA" id="ARBA00022448"/>
    </source>
</evidence>
<evidence type="ECO:0000256" key="5">
    <source>
        <dbReference type="ARBA" id="ARBA00022692"/>
    </source>
</evidence>
<keyword evidence="4" id="KW-1134">Transmembrane beta strand</keyword>
<evidence type="ECO:0000256" key="2">
    <source>
        <dbReference type="ARBA" id="ARBA00007613"/>
    </source>
</evidence>
<dbReference type="Gene3D" id="1.20.1600.10">
    <property type="entry name" value="Outer membrane efflux proteins (OEP)"/>
    <property type="match status" value="1"/>
</dbReference>
<dbReference type="Pfam" id="PF02321">
    <property type="entry name" value="OEP"/>
    <property type="match status" value="2"/>
</dbReference>
<keyword evidence="3" id="KW-0813">Transport</keyword>